<keyword evidence="2" id="KW-1185">Reference proteome</keyword>
<proteinExistence type="predicted"/>
<organism evidence="1 2">
    <name type="scientific">Clonostachys rosea f. rosea IK726</name>
    <dbReference type="NCBI Taxonomy" id="1349383"/>
    <lineage>
        <taxon>Eukaryota</taxon>
        <taxon>Fungi</taxon>
        <taxon>Dikarya</taxon>
        <taxon>Ascomycota</taxon>
        <taxon>Pezizomycotina</taxon>
        <taxon>Sordariomycetes</taxon>
        <taxon>Hypocreomycetidae</taxon>
        <taxon>Hypocreales</taxon>
        <taxon>Bionectriaceae</taxon>
        <taxon>Clonostachys</taxon>
    </lineage>
</organism>
<reference evidence="1" key="2">
    <citation type="submission" date="2021-10" db="EMBL/GenBank/DDBJ databases">
        <authorList>
            <person name="Piombo E."/>
        </authorList>
    </citation>
    <scope>NUCLEOTIDE SEQUENCE</scope>
</reference>
<evidence type="ECO:0000313" key="2">
    <source>
        <dbReference type="Proteomes" id="UP000836387"/>
    </source>
</evidence>
<accession>A0ACA9UHY9</accession>
<sequence>MSEVMQESGGSKRPGVASACTVCYQKKIRCDLASGKSSCSNCVLYSVECRPRLRKRRRVIGENRDDINEMQRGQTSPTVSTSFSPGSNQNQFQSSADQSHTALAECLLDMARDETSMSTTDRQHTDLQAHTANMPREYDDPAEEDVQSTPMSLVHDGRALYFSAIEGRNRESTKAYPEGDGASPSDIALLEASKAFDFPSRAIKTFLIDSFFKYCYPWVPVVERKWLEPSSSEQPPSPLLVQAVLLAGSRVTSMGSVSSKGLYLKAKALFHSNQEKNPIILIIACLLLQWWNPAGPERISLDSSVFWQRTGVGIATQIGLHRETSTQKNKTFRRRLWWSLAARDFQISAAHGRPKAIQTEESTVPPLTVEDFRQGDPYASFSVNYVSISEIFCRIGECHSRGLITDGMWLHFRNDLYFWIRELPSELRLFRQNPQQGLKEYGLLSRQLHIMYFVVLIILFRKPTMSSGTPPIEIHSTSGLIVAASFIAGIFEELLIRDEILNLGPAIYKFFLLTAGVVLLEASKLRVLPDNDVAEDFDIIKRSLRRFADRYPSALATLHILEVLEQSQERQDTSANTLKSERDVLPLFREFGPGLCRAWPLLEAGRKSQSTWAQTPNLGTDSMQLSSFAGNTGAEVAESHNYIDDTMATLWSEMNDPLSWILESSIFSG</sequence>
<gene>
    <name evidence="1" type="ORF">CRV2_00014148</name>
</gene>
<evidence type="ECO:0000313" key="1">
    <source>
        <dbReference type="EMBL" id="CAG9952990.1"/>
    </source>
</evidence>
<protein>
    <submittedName>
        <fullName evidence="1">Uncharacterized protein</fullName>
    </submittedName>
</protein>
<dbReference type="Proteomes" id="UP000836387">
    <property type="component" value="Unassembled WGS sequence"/>
</dbReference>
<name>A0ACA9UHY9_BIOOC</name>
<dbReference type="EMBL" id="CADEHS020000518">
    <property type="protein sequence ID" value="CAG9952990.1"/>
    <property type="molecule type" value="Genomic_DNA"/>
</dbReference>
<comment type="caution">
    <text evidence="1">The sequence shown here is derived from an EMBL/GenBank/DDBJ whole genome shotgun (WGS) entry which is preliminary data.</text>
</comment>
<reference evidence="1" key="1">
    <citation type="submission" date="2020-04" db="EMBL/GenBank/DDBJ databases">
        <authorList>
            <person name="Broberg M."/>
        </authorList>
    </citation>
    <scope>NUCLEOTIDE SEQUENCE</scope>
</reference>